<comment type="caution">
    <text evidence="3">The sequence shown here is derived from an EMBL/GenBank/DDBJ whole genome shotgun (WGS) entry which is preliminary data.</text>
</comment>
<evidence type="ECO:0000313" key="4">
    <source>
        <dbReference type="Proteomes" id="UP000554482"/>
    </source>
</evidence>
<dbReference type="AlphaFoldDB" id="A0A7J6WX90"/>
<dbReference type="Proteomes" id="UP000554482">
    <property type="component" value="Unassembled WGS sequence"/>
</dbReference>
<proteinExistence type="inferred from homology"/>
<dbReference type="OrthoDB" id="1850441at2759"/>
<keyword evidence="2" id="KW-0732">Signal</keyword>
<comment type="similarity">
    <text evidence="1">Belongs to the GASA family.</text>
</comment>
<dbReference type="PANTHER" id="PTHR23201:SF149">
    <property type="entry name" value="GIBBERELLIN STIMULATED TRANSCRIPT RELATED PROTEIN 2"/>
    <property type="match status" value="1"/>
</dbReference>
<evidence type="ECO:0000313" key="3">
    <source>
        <dbReference type="EMBL" id="KAF5201165.1"/>
    </source>
</evidence>
<dbReference type="Pfam" id="PF02704">
    <property type="entry name" value="GASA"/>
    <property type="match status" value="1"/>
</dbReference>
<evidence type="ECO:0000256" key="2">
    <source>
        <dbReference type="SAM" id="SignalP"/>
    </source>
</evidence>
<organism evidence="3 4">
    <name type="scientific">Thalictrum thalictroides</name>
    <name type="common">Rue-anemone</name>
    <name type="synonym">Anemone thalictroides</name>
    <dbReference type="NCBI Taxonomy" id="46969"/>
    <lineage>
        <taxon>Eukaryota</taxon>
        <taxon>Viridiplantae</taxon>
        <taxon>Streptophyta</taxon>
        <taxon>Embryophyta</taxon>
        <taxon>Tracheophyta</taxon>
        <taxon>Spermatophyta</taxon>
        <taxon>Magnoliopsida</taxon>
        <taxon>Ranunculales</taxon>
        <taxon>Ranunculaceae</taxon>
        <taxon>Thalictroideae</taxon>
        <taxon>Thalictrum</taxon>
    </lineage>
</organism>
<accession>A0A7J6WX90</accession>
<sequence>MAFKAILFLVATFLLISTKVSSNEEESILETLFLKAPVKAPILAPAPAPAQVSFPKFSPRVNILACPGLCKIRCSLHSRPRHCCRVCETCCRRCKCVPPGTYGNAEMCGKCYTDMKTHGDRPKCP</sequence>
<dbReference type="EMBL" id="JABWDY010009787">
    <property type="protein sequence ID" value="KAF5201165.1"/>
    <property type="molecule type" value="Genomic_DNA"/>
</dbReference>
<gene>
    <name evidence="3" type="ORF">FRX31_009251</name>
</gene>
<dbReference type="PANTHER" id="PTHR23201">
    <property type="entry name" value="EXTENSIN, PROLINE-RICH PROTEIN"/>
    <property type="match status" value="1"/>
</dbReference>
<protein>
    <submittedName>
        <fullName evidence="3">Gibberellin-regulated protein</fullName>
    </submittedName>
</protein>
<dbReference type="InterPro" id="IPR003854">
    <property type="entry name" value="GASA"/>
</dbReference>
<reference evidence="3 4" key="1">
    <citation type="submission" date="2020-06" db="EMBL/GenBank/DDBJ databases">
        <title>Transcriptomic and genomic resources for Thalictrum thalictroides and T. hernandezii: Facilitating candidate gene discovery in an emerging model plant lineage.</title>
        <authorList>
            <person name="Arias T."/>
            <person name="Riano-Pachon D.M."/>
            <person name="Di Stilio V.S."/>
        </authorList>
    </citation>
    <scope>NUCLEOTIDE SEQUENCE [LARGE SCALE GENOMIC DNA]</scope>
    <source>
        <strain evidence="4">cv. WT478/WT964</strain>
        <tissue evidence="3">Leaves</tissue>
    </source>
</reference>
<feature type="signal peptide" evidence="2">
    <location>
        <begin position="1"/>
        <end position="22"/>
    </location>
</feature>
<evidence type="ECO:0000256" key="1">
    <source>
        <dbReference type="ARBA" id="ARBA00010582"/>
    </source>
</evidence>
<feature type="chain" id="PRO_5029746817" evidence="2">
    <location>
        <begin position="23"/>
        <end position="125"/>
    </location>
</feature>
<name>A0A7J6WX90_THATH</name>
<keyword evidence="4" id="KW-1185">Reference proteome</keyword>